<sequence length="100" mass="11069">MLYHVSIRIFVSKSRLLKQAKERGPRPLDFTAALQSPKSTQLSSVRRCVTKTPTGTGRRCCSQGEAVGAASTGFRPFMGDTRVRPIENCESTNKYTTKES</sequence>
<name>A0A4C1SFW6_EUMVA</name>
<comment type="caution">
    <text evidence="1">The sequence shown here is derived from an EMBL/GenBank/DDBJ whole genome shotgun (WGS) entry which is preliminary data.</text>
</comment>
<dbReference type="EMBL" id="BGZK01003400">
    <property type="protein sequence ID" value="GBP00904.1"/>
    <property type="molecule type" value="Genomic_DNA"/>
</dbReference>
<reference evidence="1 2" key="1">
    <citation type="journal article" date="2019" name="Commun. Biol.">
        <title>The bagworm genome reveals a unique fibroin gene that provides high tensile strength.</title>
        <authorList>
            <person name="Kono N."/>
            <person name="Nakamura H."/>
            <person name="Ohtoshi R."/>
            <person name="Tomita M."/>
            <person name="Numata K."/>
            <person name="Arakawa K."/>
        </authorList>
    </citation>
    <scope>NUCLEOTIDE SEQUENCE [LARGE SCALE GENOMIC DNA]</scope>
</reference>
<keyword evidence="2" id="KW-1185">Reference proteome</keyword>
<accession>A0A4C1SFW6</accession>
<evidence type="ECO:0000313" key="2">
    <source>
        <dbReference type="Proteomes" id="UP000299102"/>
    </source>
</evidence>
<dbReference type="AlphaFoldDB" id="A0A4C1SFW6"/>
<gene>
    <name evidence="1" type="ORF">EVAR_100551_1</name>
</gene>
<proteinExistence type="predicted"/>
<dbReference type="Proteomes" id="UP000299102">
    <property type="component" value="Unassembled WGS sequence"/>
</dbReference>
<evidence type="ECO:0000313" key="1">
    <source>
        <dbReference type="EMBL" id="GBP00904.1"/>
    </source>
</evidence>
<protein>
    <submittedName>
        <fullName evidence="1">Uncharacterized protein</fullName>
    </submittedName>
</protein>
<organism evidence="1 2">
    <name type="scientific">Eumeta variegata</name>
    <name type="common">Bagworm moth</name>
    <name type="synonym">Eumeta japonica</name>
    <dbReference type="NCBI Taxonomy" id="151549"/>
    <lineage>
        <taxon>Eukaryota</taxon>
        <taxon>Metazoa</taxon>
        <taxon>Ecdysozoa</taxon>
        <taxon>Arthropoda</taxon>
        <taxon>Hexapoda</taxon>
        <taxon>Insecta</taxon>
        <taxon>Pterygota</taxon>
        <taxon>Neoptera</taxon>
        <taxon>Endopterygota</taxon>
        <taxon>Lepidoptera</taxon>
        <taxon>Glossata</taxon>
        <taxon>Ditrysia</taxon>
        <taxon>Tineoidea</taxon>
        <taxon>Psychidae</taxon>
        <taxon>Oiketicinae</taxon>
        <taxon>Eumeta</taxon>
    </lineage>
</organism>